<reference evidence="1 2" key="1">
    <citation type="journal article" date="2005" name="Int. J. Syst. Evol. Microbiol.">
        <title>Nitrincola lacisaponensis gen. nov., sp. nov., a novel alkaliphilic bacterium isolated from an alkaline, saline lake.</title>
        <authorList>
            <person name="Dimitriu P.A."/>
            <person name="Shukla S.K."/>
            <person name="Conradt J."/>
            <person name="Marquez M.C."/>
            <person name="Ventosa A."/>
            <person name="Maglia A."/>
            <person name="Peyton B.M."/>
            <person name="Pinkart H.C."/>
            <person name="Mormile M.R."/>
        </authorList>
    </citation>
    <scope>NUCLEOTIDE SEQUENCE [LARGE SCALE GENOMIC DNA]</scope>
    <source>
        <strain evidence="1 2">4CA</strain>
    </source>
</reference>
<dbReference type="STRING" id="267850.ADINL_1474"/>
<dbReference type="EMBL" id="JMSZ01000021">
    <property type="protein sequence ID" value="KDE39837.1"/>
    <property type="molecule type" value="Genomic_DNA"/>
</dbReference>
<dbReference type="AlphaFoldDB" id="A0A063Y5N6"/>
<evidence type="ECO:0000313" key="2">
    <source>
        <dbReference type="Proteomes" id="UP000027318"/>
    </source>
</evidence>
<protein>
    <submittedName>
        <fullName evidence="1">Uncharacterized protein</fullName>
    </submittedName>
</protein>
<keyword evidence="2" id="KW-1185">Reference proteome</keyword>
<proteinExistence type="predicted"/>
<gene>
    <name evidence="1" type="ORF">ADINL_1474</name>
</gene>
<name>A0A063Y5N6_9GAMM</name>
<dbReference type="Proteomes" id="UP000027318">
    <property type="component" value="Unassembled WGS sequence"/>
</dbReference>
<evidence type="ECO:0000313" key="1">
    <source>
        <dbReference type="EMBL" id="KDE39837.1"/>
    </source>
</evidence>
<comment type="caution">
    <text evidence="1">The sequence shown here is derived from an EMBL/GenBank/DDBJ whole genome shotgun (WGS) entry which is preliminary data.</text>
</comment>
<accession>A0A063Y5N6</accession>
<organism evidence="1 2">
    <name type="scientific">Nitrincola lacisaponensis</name>
    <dbReference type="NCBI Taxonomy" id="267850"/>
    <lineage>
        <taxon>Bacteria</taxon>
        <taxon>Pseudomonadati</taxon>
        <taxon>Pseudomonadota</taxon>
        <taxon>Gammaproteobacteria</taxon>
        <taxon>Oceanospirillales</taxon>
        <taxon>Oceanospirillaceae</taxon>
        <taxon>Nitrincola</taxon>
    </lineage>
</organism>
<sequence length="42" mass="4855">MKQILTRFVEAEKKRLLREEACRAACSEDAERCRDEPQLACG</sequence>